<gene>
    <name evidence="3" type="ORF">GX576_11580</name>
</gene>
<evidence type="ECO:0000256" key="2">
    <source>
        <dbReference type="SAM" id="SignalP"/>
    </source>
</evidence>
<feature type="chain" id="PRO_5030644091" evidence="2">
    <location>
        <begin position="37"/>
        <end position="547"/>
    </location>
</feature>
<name>A0A7X7LXE7_9RHOO</name>
<feature type="compositionally biased region" description="Polar residues" evidence="1">
    <location>
        <begin position="44"/>
        <end position="63"/>
    </location>
</feature>
<dbReference type="Proteomes" id="UP000536534">
    <property type="component" value="Unassembled WGS sequence"/>
</dbReference>
<dbReference type="EMBL" id="JAAYYV010000312">
    <property type="protein sequence ID" value="NLF55013.1"/>
    <property type="molecule type" value="Genomic_DNA"/>
</dbReference>
<evidence type="ECO:0000313" key="4">
    <source>
        <dbReference type="Proteomes" id="UP000536534"/>
    </source>
</evidence>
<comment type="caution">
    <text evidence="3">The sequence shown here is derived from an EMBL/GenBank/DDBJ whole genome shotgun (WGS) entry which is preliminary data.</text>
</comment>
<dbReference type="NCBIfam" id="TIGR03016">
    <property type="entry name" value="pepcterm_hypo_1"/>
    <property type="match status" value="1"/>
</dbReference>
<keyword evidence="2" id="KW-0732">Signal</keyword>
<dbReference type="AlphaFoldDB" id="A0A7X7LXE7"/>
<reference evidence="3 4" key="1">
    <citation type="journal article" date="2020" name="Biotechnol. Biofuels">
        <title>New insights from the biogas microbiome by comprehensive genome-resolved metagenomics of nearly 1600 species originating from multiple anaerobic digesters.</title>
        <authorList>
            <person name="Campanaro S."/>
            <person name="Treu L."/>
            <person name="Rodriguez-R L.M."/>
            <person name="Kovalovszki A."/>
            <person name="Ziels R.M."/>
            <person name="Maus I."/>
            <person name="Zhu X."/>
            <person name="Kougias P.G."/>
            <person name="Basile A."/>
            <person name="Luo G."/>
            <person name="Schluter A."/>
            <person name="Konstantinidis K.T."/>
            <person name="Angelidaki I."/>
        </authorList>
    </citation>
    <scope>NUCLEOTIDE SEQUENCE [LARGE SCALE GENOMIC DNA]</scope>
    <source>
        <strain evidence="3">AS06rmzACSIP_256</strain>
    </source>
</reference>
<dbReference type="InterPro" id="IPR017467">
    <property type="entry name" value="CHP03016_PEP-CTERM"/>
</dbReference>
<feature type="compositionally biased region" description="Low complexity" evidence="1">
    <location>
        <begin position="34"/>
        <end position="43"/>
    </location>
</feature>
<protein>
    <submittedName>
        <fullName evidence="3">TIGR03016 family PEP-CTERM system-associated outer membrane protein</fullName>
    </submittedName>
</protein>
<evidence type="ECO:0000256" key="1">
    <source>
        <dbReference type="SAM" id="MobiDB-lite"/>
    </source>
</evidence>
<proteinExistence type="predicted"/>
<feature type="signal peptide" evidence="2">
    <location>
        <begin position="1"/>
        <end position="36"/>
    </location>
</feature>
<feature type="region of interest" description="Disordered" evidence="1">
    <location>
        <begin position="34"/>
        <end position="68"/>
    </location>
</feature>
<organism evidence="3 4">
    <name type="scientific">Thauera phenolivorans</name>
    <dbReference type="NCBI Taxonomy" id="1792543"/>
    <lineage>
        <taxon>Bacteria</taxon>
        <taxon>Pseudomonadati</taxon>
        <taxon>Pseudomonadota</taxon>
        <taxon>Betaproteobacteria</taxon>
        <taxon>Rhodocyclales</taxon>
        <taxon>Zoogloeaceae</taxon>
        <taxon>Thauera</taxon>
    </lineage>
</organism>
<sequence length="547" mass="60841">MVTRRIRKRPEAILRPGRLRLLAFALAAGAATTASAQTRTQTPVNEFTPTLNTSVTWTDNGDSSGSGGPEWVFEIAPGLEIVRERGRATGAFNARFRNLRRIRNLFASRDSDESESFIELSGAGSYEAIENFLFIDADASISRDNTSSFSGRYRGDPLATNKDDEQRVFSIGPRIEFGFGENGRGSARYLARWYEGARGNLAEERVDQWTAGLSDPTAFGRVGWGLAYSRTETQYQAPYNDEFLEEIGRATVYVGLMPELRLRGIAGYERNDYAGNEDSGSIYGGGFDWTPNSRTSLSATAEDRLFGTGYDVQFNHRMPRLEYLPSSHWQLSFTRDIQSDLETLAGGFLLDPRFQSLLALFNDPVIVALYPDEADRRRRLVELYESIGGNFDPLRSNLYYLERAARAAVSLIGARNVLTLSYDNTDRERLNTLSGSFIGDRPEDELAIFGRIKTSTVTLSLTHRLSGVSAVTASIARENAEGSESDQFSDLETDRTWLRVGLATRFSPDTTGGLSYSYQRTESDSNQGTSFTDFTENAITATLAMRF</sequence>
<evidence type="ECO:0000313" key="3">
    <source>
        <dbReference type="EMBL" id="NLF55013.1"/>
    </source>
</evidence>
<accession>A0A7X7LXE7</accession>